<dbReference type="Proteomes" id="UP000638263">
    <property type="component" value="Unassembled WGS sequence"/>
</dbReference>
<dbReference type="RefSeq" id="WP_156426160.1">
    <property type="nucleotide sequence ID" value="NZ_BMMH01000020.1"/>
</dbReference>
<sequence length="54" mass="6057">MGNRNYFGIGFQQMMNGDQRREYGRCVGDDCVHDIEVMGLDEALDILFVAIGSV</sequence>
<reference evidence="1" key="1">
    <citation type="journal article" date="2014" name="Int. J. Syst. Evol. Microbiol.">
        <title>Complete genome sequence of Corynebacterium casei LMG S-19264T (=DSM 44701T), isolated from a smear-ripened cheese.</title>
        <authorList>
            <consortium name="US DOE Joint Genome Institute (JGI-PGF)"/>
            <person name="Walter F."/>
            <person name="Albersmeier A."/>
            <person name="Kalinowski J."/>
            <person name="Ruckert C."/>
        </authorList>
    </citation>
    <scope>NUCLEOTIDE SEQUENCE</scope>
    <source>
        <strain evidence="1">CGMCC 4.3508</strain>
    </source>
</reference>
<dbReference type="AlphaFoldDB" id="A0A917RV41"/>
<organism evidence="1 2">
    <name type="scientific">Nocardia jinanensis</name>
    <dbReference type="NCBI Taxonomy" id="382504"/>
    <lineage>
        <taxon>Bacteria</taxon>
        <taxon>Bacillati</taxon>
        <taxon>Actinomycetota</taxon>
        <taxon>Actinomycetes</taxon>
        <taxon>Mycobacteriales</taxon>
        <taxon>Nocardiaceae</taxon>
        <taxon>Nocardia</taxon>
    </lineage>
</organism>
<accession>A0A917RV41</accession>
<name>A0A917RV41_9NOCA</name>
<protein>
    <submittedName>
        <fullName evidence="1">Uncharacterized protein</fullName>
    </submittedName>
</protein>
<reference evidence="1" key="2">
    <citation type="submission" date="2020-09" db="EMBL/GenBank/DDBJ databases">
        <authorList>
            <person name="Sun Q."/>
            <person name="Zhou Y."/>
        </authorList>
    </citation>
    <scope>NUCLEOTIDE SEQUENCE</scope>
    <source>
        <strain evidence="1">CGMCC 4.3508</strain>
    </source>
</reference>
<keyword evidence="2" id="KW-1185">Reference proteome</keyword>
<dbReference type="EMBL" id="BMMH01000020">
    <property type="protein sequence ID" value="GGL37711.1"/>
    <property type="molecule type" value="Genomic_DNA"/>
</dbReference>
<comment type="caution">
    <text evidence="1">The sequence shown here is derived from an EMBL/GenBank/DDBJ whole genome shotgun (WGS) entry which is preliminary data.</text>
</comment>
<gene>
    <name evidence="1" type="ORF">GCM10011588_60500</name>
</gene>
<evidence type="ECO:0000313" key="1">
    <source>
        <dbReference type="EMBL" id="GGL37711.1"/>
    </source>
</evidence>
<proteinExistence type="predicted"/>
<evidence type="ECO:0000313" key="2">
    <source>
        <dbReference type="Proteomes" id="UP000638263"/>
    </source>
</evidence>